<dbReference type="FunFam" id="1.10.20.10:FF:000043">
    <property type="entry name" value="Histone H2B"/>
    <property type="match status" value="1"/>
</dbReference>
<dbReference type="GO" id="GO:0003677">
    <property type="term" value="F:DNA binding"/>
    <property type="evidence" value="ECO:0007669"/>
    <property type="project" value="InterPro"/>
</dbReference>
<dbReference type="GO" id="GO:0046982">
    <property type="term" value="F:protein heterodimerization activity"/>
    <property type="evidence" value="ECO:0007669"/>
    <property type="project" value="InterPro"/>
</dbReference>
<keyword evidence="5" id="KW-1185">Reference proteome</keyword>
<dbReference type="GO" id="GO:0000786">
    <property type="term" value="C:nucleosome"/>
    <property type="evidence" value="ECO:0007669"/>
    <property type="project" value="InterPro"/>
</dbReference>
<dbReference type="Pfam" id="PF00125">
    <property type="entry name" value="Histone"/>
    <property type="match status" value="1"/>
</dbReference>
<evidence type="ECO:0000313" key="5">
    <source>
        <dbReference type="Proteomes" id="UP000233551"/>
    </source>
</evidence>
<dbReference type="EMBL" id="PGOL01000036">
    <property type="protein sequence ID" value="PKI78799.1"/>
    <property type="molecule type" value="Genomic_DNA"/>
</dbReference>
<evidence type="ECO:0000256" key="2">
    <source>
        <dbReference type="ARBA" id="ARBA00006846"/>
    </source>
</evidence>
<dbReference type="InterPro" id="IPR007125">
    <property type="entry name" value="H2A/H2B/H3"/>
</dbReference>
<accession>A0A2I0LDQ3</accession>
<dbReference type="Gene3D" id="1.10.20.10">
    <property type="entry name" value="Histone, subunit A"/>
    <property type="match status" value="1"/>
</dbReference>
<reference evidence="4 5" key="1">
    <citation type="submission" date="2017-11" db="EMBL/GenBank/DDBJ databases">
        <title>De-novo sequencing of pomegranate (Punica granatum L.) genome.</title>
        <authorList>
            <person name="Akparov Z."/>
            <person name="Amiraslanov A."/>
            <person name="Hajiyeva S."/>
            <person name="Abbasov M."/>
            <person name="Kaur K."/>
            <person name="Hamwieh A."/>
            <person name="Solovyev V."/>
            <person name="Salamov A."/>
            <person name="Braich B."/>
            <person name="Kosarev P."/>
            <person name="Mahmoud A."/>
            <person name="Hajiyev E."/>
            <person name="Babayeva S."/>
            <person name="Izzatullayeva V."/>
            <person name="Mammadov A."/>
            <person name="Mammadov A."/>
            <person name="Sharifova S."/>
            <person name="Ojaghi J."/>
            <person name="Eynullazada K."/>
            <person name="Bayramov B."/>
            <person name="Abdulazimova A."/>
            <person name="Shahmuradov I."/>
        </authorList>
    </citation>
    <scope>NUCLEOTIDE SEQUENCE [LARGE SCALE GENOMIC DNA]</scope>
    <source>
        <strain evidence="5">cv. AG2017</strain>
        <tissue evidence="4">Leaf</tissue>
    </source>
</reference>
<dbReference type="InterPro" id="IPR000558">
    <property type="entry name" value="Histone_H2B"/>
</dbReference>
<dbReference type="InterPro" id="IPR009072">
    <property type="entry name" value="Histone-fold"/>
</dbReference>
<evidence type="ECO:0000256" key="1">
    <source>
        <dbReference type="ARBA" id="ARBA00002001"/>
    </source>
</evidence>
<proteinExistence type="inferred from homology"/>
<gene>
    <name evidence="4" type="ORF">CRG98_000866</name>
</gene>
<name>A0A2I0LDQ3_PUNGR</name>
<feature type="domain" description="Core Histone H2A/H2B/H3" evidence="3">
    <location>
        <begin position="207"/>
        <end position="288"/>
    </location>
</feature>
<organism evidence="4 5">
    <name type="scientific">Punica granatum</name>
    <name type="common">Pomegranate</name>
    <dbReference type="NCBI Taxonomy" id="22663"/>
    <lineage>
        <taxon>Eukaryota</taxon>
        <taxon>Viridiplantae</taxon>
        <taxon>Streptophyta</taxon>
        <taxon>Embryophyta</taxon>
        <taxon>Tracheophyta</taxon>
        <taxon>Spermatophyta</taxon>
        <taxon>Magnoliopsida</taxon>
        <taxon>eudicotyledons</taxon>
        <taxon>Gunneridae</taxon>
        <taxon>Pentapetalae</taxon>
        <taxon>rosids</taxon>
        <taxon>malvids</taxon>
        <taxon>Myrtales</taxon>
        <taxon>Lythraceae</taxon>
        <taxon>Punica</taxon>
    </lineage>
</organism>
<dbReference type="STRING" id="22663.A0A2I0LDQ3"/>
<evidence type="ECO:0000259" key="3">
    <source>
        <dbReference type="Pfam" id="PF00125"/>
    </source>
</evidence>
<dbReference type="Proteomes" id="UP000233551">
    <property type="component" value="Unassembled WGS sequence"/>
</dbReference>
<dbReference type="PANTHER" id="PTHR23428">
    <property type="entry name" value="HISTONE H2B"/>
    <property type="match status" value="1"/>
</dbReference>
<dbReference type="SMART" id="SM00427">
    <property type="entry name" value="H2B"/>
    <property type="match status" value="1"/>
</dbReference>
<comment type="function">
    <text evidence="1">Core component of nucleosome. Nucleosomes wrap and compact DNA into chromatin, limiting DNA accessibility to the cellular machineries which require DNA as a template. Histones thereby play a central role in transcription regulation, DNA repair, DNA replication and chromosomal stability. DNA accessibility is regulated via a complex set of post-translational modifications of histones, also called histone code, and nucleosome remodeling.</text>
</comment>
<dbReference type="GO" id="GO:0030527">
    <property type="term" value="F:structural constituent of chromatin"/>
    <property type="evidence" value="ECO:0007669"/>
    <property type="project" value="InterPro"/>
</dbReference>
<dbReference type="GeneID" id="116210320"/>
<evidence type="ECO:0000313" key="4">
    <source>
        <dbReference type="EMBL" id="PKI78799.1"/>
    </source>
</evidence>
<dbReference type="PRINTS" id="PR00621">
    <property type="entry name" value="HISTONEH2B"/>
</dbReference>
<comment type="similarity">
    <text evidence="2">Belongs to the histone H2B family.</text>
</comment>
<dbReference type="SUPFAM" id="SSF47113">
    <property type="entry name" value="Histone-fold"/>
    <property type="match status" value="1"/>
</dbReference>
<comment type="caution">
    <text evidence="4">The sequence shown here is derived from an EMBL/GenBank/DDBJ whole genome shotgun (WGS) entry which is preliminary data.</text>
</comment>
<dbReference type="AlphaFoldDB" id="A0A2I0LDQ3"/>
<dbReference type="GO" id="GO:0005634">
    <property type="term" value="C:nucleus"/>
    <property type="evidence" value="ECO:0007669"/>
    <property type="project" value="UniProtKB-ARBA"/>
</dbReference>
<dbReference type="CDD" id="cd22910">
    <property type="entry name" value="HFD_H2B"/>
    <property type="match status" value="1"/>
</dbReference>
<protein>
    <recommendedName>
        <fullName evidence="3">Core Histone H2A/H2B/H3 domain-containing protein</fullName>
    </recommendedName>
</protein>
<sequence length="316" mass="35390">MAPKRKGKKVVGVVRTTRKVVQETVQVAVVDNDTNNGNTQPSQISLPDFEGETEELQEEQELETGMGLGTEEEEEAPLTFIGGSASTPPSSSMTRRMSTRRTIIVEDKIPEGAPTKLRVPVEEPAAPRETVAVRTEGWTEERRPEEQPQSTEENQESSKNRIEEEDVARESETRREKGPVSEQEAEENDAREKPKAEKGDGAKKARSKQRRGRRKRTEEVGNEEYRRYVFKVLKQVHPGMRISGQAMTVLNGYMNDMFERLADEAAKLSRYTGRLTLSSREIQGAVRLVLPGELGRHAIAEGAKAVSNYMSHDASR</sequence>